<accession>A0ABP9E3Y2</accession>
<comment type="caution">
    <text evidence="5">The sequence shown here is derived from an EMBL/GenBank/DDBJ whole genome shotgun (WGS) entry which is preliminary data.</text>
</comment>
<dbReference type="InterPro" id="IPR012656">
    <property type="entry name" value="CHP02421_QEGLA"/>
</dbReference>
<name>A0ABP9E3Y2_9GAMM</name>
<evidence type="ECO:0000256" key="2">
    <source>
        <dbReference type="ARBA" id="ARBA00022670"/>
    </source>
</evidence>
<organism evidence="5 6">
    <name type="scientific">Luteimonas vadosa</name>
    <dbReference type="NCBI Taxonomy" id="1165507"/>
    <lineage>
        <taxon>Bacteria</taxon>
        <taxon>Pseudomonadati</taxon>
        <taxon>Pseudomonadota</taxon>
        <taxon>Gammaproteobacteria</taxon>
        <taxon>Lysobacterales</taxon>
        <taxon>Lysobacteraceae</taxon>
        <taxon>Luteimonas</taxon>
    </lineage>
</organism>
<dbReference type="RefSeq" id="WP_345295356.1">
    <property type="nucleotide sequence ID" value="NZ_BAABJY010000002.1"/>
</dbReference>
<evidence type="ECO:0000313" key="6">
    <source>
        <dbReference type="Proteomes" id="UP001501323"/>
    </source>
</evidence>
<dbReference type="PANTHER" id="PTHR31817">
    <property type="match status" value="1"/>
</dbReference>
<proteinExistence type="predicted"/>
<dbReference type="InterPro" id="IPR012548">
    <property type="entry name" value="MATCAP"/>
</dbReference>
<reference evidence="6" key="1">
    <citation type="journal article" date="2019" name="Int. J. Syst. Evol. Microbiol.">
        <title>The Global Catalogue of Microorganisms (GCM) 10K type strain sequencing project: providing services to taxonomists for standard genome sequencing and annotation.</title>
        <authorList>
            <consortium name="The Broad Institute Genomics Platform"/>
            <consortium name="The Broad Institute Genome Sequencing Center for Infectious Disease"/>
            <person name="Wu L."/>
            <person name="Ma J."/>
        </authorList>
    </citation>
    <scope>NUCLEOTIDE SEQUENCE [LARGE SCALE GENOMIC DNA]</scope>
    <source>
        <strain evidence="6">JCM 18392</strain>
    </source>
</reference>
<keyword evidence="6" id="KW-1185">Reference proteome</keyword>
<comment type="cofactor">
    <cofactor evidence="1">
        <name>Zn(2+)</name>
        <dbReference type="ChEBI" id="CHEBI:29105"/>
    </cofactor>
</comment>
<evidence type="ECO:0000256" key="4">
    <source>
        <dbReference type="ARBA" id="ARBA00023049"/>
    </source>
</evidence>
<keyword evidence="4" id="KW-0482">Metalloprotease</keyword>
<protein>
    <submittedName>
        <fullName evidence="5">Flavohemoglobin expression-modulating QEGLA motif protein</fullName>
    </submittedName>
</protein>
<keyword evidence="2" id="KW-0645">Protease</keyword>
<dbReference type="EMBL" id="BAABJY010000002">
    <property type="protein sequence ID" value="GAA4867763.1"/>
    <property type="molecule type" value="Genomic_DNA"/>
</dbReference>
<evidence type="ECO:0000256" key="1">
    <source>
        <dbReference type="ARBA" id="ARBA00001947"/>
    </source>
</evidence>
<evidence type="ECO:0000313" key="5">
    <source>
        <dbReference type="EMBL" id="GAA4867763.1"/>
    </source>
</evidence>
<dbReference type="PANTHER" id="PTHR31817:SF0">
    <property type="entry name" value="CHROMOSOME UNDETERMINED SCAFFOLD_67, WHOLE GENOME SHOTGUN SEQUENCE"/>
    <property type="match status" value="1"/>
</dbReference>
<evidence type="ECO:0000256" key="3">
    <source>
        <dbReference type="ARBA" id="ARBA00022801"/>
    </source>
</evidence>
<dbReference type="NCBIfam" id="TIGR02421">
    <property type="entry name" value="QEGLA"/>
    <property type="match status" value="1"/>
</dbReference>
<keyword evidence="3" id="KW-0378">Hydrolase</keyword>
<gene>
    <name evidence="5" type="ORF">GCM10023332_20190</name>
</gene>
<dbReference type="Proteomes" id="UP001501323">
    <property type="component" value="Unassembled WGS sequence"/>
</dbReference>
<dbReference type="SMART" id="SM01154">
    <property type="entry name" value="DUF1704"/>
    <property type="match status" value="1"/>
</dbReference>
<sequence>MRDAGTVQAQPAGGLLADFSDGPFRCDLDGQCRVHLDRPMPFLVLNRHAGQGSSLARRIAIISPANFTWPASDAGDAHAPGSIADIIEQERPQFGAFLLISLYDLPRDHGLDDESPELEAFRFCLSASADDAAQAAVRRLEAALGQVCIDLRRPEIEFVSQAYAEPGVEALLAHRPGVSHISVGLPQNYRIPGEEGIYPQVFHELEITVFDALLQCVAAFSEHATGEQVAHYRSFGRSAFIEAAVNADRALGQISRSFDFLLGVSPINTVQAFERFRADGCRKAPVFRYRPLPVSPEDQKRRLYAIDIRAAEDPVLETLFREKQLELDRQLMMLQCRNTSDFRLASLMLYGGVEPQLLDHARQILVRYDGSRGPSGTPSAWVDCHVVRRAAEKLVQDYVALLPGFEADIQLREDIAPGLMVSGQSLLISTATRMRRDRMDALLQHEVSVHLLTCVNGNAQGLTIFGTGLAGYEGIQEGLGVFAEYAVGGMTPARMRLLAARVVAVDAMLGDADFVETFRLLHEQYGFSERGAFNIVARVFRSGGLTKDAIYLRGLKQVFDFIAAGNDLDPFWFGKIAERHVPVVNELLSRGMLSPPGVLPAFLSRPEAMRNIERVRTAPSWLQLI</sequence>
<dbReference type="Pfam" id="PF08014">
    <property type="entry name" value="MATCAP"/>
    <property type="match status" value="1"/>
</dbReference>